<evidence type="ECO:0000313" key="1">
    <source>
        <dbReference type="EMBL" id="GAH16750.1"/>
    </source>
</evidence>
<proteinExistence type="predicted"/>
<comment type="caution">
    <text evidence="1">The sequence shown here is derived from an EMBL/GenBank/DDBJ whole genome shotgun (WGS) entry which is preliminary data.</text>
</comment>
<dbReference type="AlphaFoldDB" id="X1E8N5"/>
<protein>
    <submittedName>
        <fullName evidence="1">Uncharacterized protein</fullName>
    </submittedName>
</protein>
<gene>
    <name evidence="1" type="ORF">S01H4_58743</name>
</gene>
<dbReference type="EMBL" id="BART01034352">
    <property type="protein sequence ID" value="GAH16750.1"/>
    <property type="molecule type" value="Genomic_DNA"/>
</dbReference>
<accession>X1E8N5</accession>
<reference evidence="1" key="1">
    <citation type="journal article" date="2014" name="Front. Microbiol.">
        <title>High frequency of phylogenetically diverse reductive dehalogenase-homologous genes in deep subseafloor sedimentary metagenomes.</title>
        <authorList>
            <person name="Kawai M."/>
            <person name="Futagami T."/>
            <person name="Toyoda A."/>
            <person name="Takaki Y."/>
            <person name="Nishi S."/>
            <person name="Hori S."/>
            <person name="Arai W."/>
            <person name="Tsubouchi T."/>
            <person name="Morono Y."/>
            <person name="Uchiyama I."/>
            <person name="Ito T."/>
            <person name="Fujiyama A."/>
            <person name="Inagaki F."/>
            <person name="Takami H."/>
        </authorList>
    </citation>
    <scope>NUCLEOTIDE SEQUENCE</scope>
    <source>
        <strain evidence="1">Expedition CK06-06</strain>
    </source>
</reference>
<sequence length="58" mass="6429">ITDIDYLVAVISRQGGVPRKIPLDAIIYLERKIKGIKGKIQVKKGDGELMDLGSYLTK</sequence>
<name>X1E8N5_9ZZZZ</name>
<feature type="non-terminal residue" evidence="1">
    <location>
        <position position="1"/>
    </location>
</feature>
<organism evidence="1">
    <name type="scientific">marine sediment metagenome</name>
    <dbReference type="NCBI Taxonomy" id="412755"/>
    <lineage>
        <taxon>unclassified sequences</taxon>
        <taxon>metagenomes</taxon>
        <taxon>ecological metagenomes</taxon>
    </lineage>
</organism>